<dbReference type="Gene3D" id="3.40.50.720">
    <property type="entry name" value="NAD(P)-binding Rossmann-like Domain"/>
    <property type="match status" value="1"/>
</dbReference>
<keyword evidence="2" id="KW-0560">Oxidoreductase</keyword>
<proteinExistence type="inferred from homology"/>
<reference evidence="4 5" key="1">
    <citation type="submission" date="2017-08" db="EMBL/GenBank/DDBJ databases">
        <title>Infants hospitalized years apart are colonized by the same room-sourced microbial strains.</title>
        <authorList>
            <person name="Brooks B."/>
            <person name="Olm M.R."/>
            <person name="Firek B.A."/>
            <person name="Baker R."/>
            <person name="Thomas B.C."/>
            <person name="Morowitz M.J."/>
            <person name="Banfield J.F."/>
        </authorList>
    </citation>
    <scope>NUCLEOTIDE SEQUENCE [LARGE SCALE GENOMIC DNA]</scope>
    <source>
        <strain evidence="4">S2_018_000_R2_104</strain>
    </source>
</reference>
<dbReference type="EMBL" id="QFNK01000303">
    <property type="protein sequence ID" value="PZO81402.1"/>
    <property type="molecule type" value="Genomic_DNA"/>
</dbReference>
<comment type="similarity">
    <text evidence="1 3">Belongs to the short-chain dehydrogenases/reductases (SDR) family.</text>
</comment>
<dbReference type="Pfam" id="PF00106">
    <property type="entry name" value="adh_short"/>
    <property type="match status" value="1"/>
</dbReference>
<dbReference type="PROSITE" id="PS00061">
    <property type="entry name" value="ADH_SHORT"/>
    <property type="match status" value="1"/>
</dbReference>
<dbReference type="InterPro" id="IPR002347">
    <property type="entry name" value="SDR_fam"/>
</dbReference>
<protein>
    <submittedName>
        <fullName evidence="4">Short-chain dehydrogenase</fullName>
    </submittedName>
</protein>
<dbReference type="InterPro" id="IPR020904">
    <property type="entry name" value="Sc_DH/Rdtase_CS"/>
</dbReference>
<dbReference type="PRINTS" id="PR00081">
    <property type="entry name" value="GDHRDH"/>
</dbReference>
<feature type="non-terminal residue" evidence="4">
    <location>
        <position position="1"/>
    </location>
</feature>
<dbReference type="GO" id="GO:0016491">
    <property type="term" value="F:oxidoreductase activity"/>
    <property type="evidence" value="ECO:0007669"/>
    <property type="project" value="UniProtKB-KW"/>
</dbReference>
<evidence type="ECO:0000313" key="5">
    <source>
        <dbReference type="Proteomes" id="UP000249557"/>
    </source>
</evidence>
<gene>
    <name evidence="4" type="ORF">DI626_10825</name>
</gene>
<evidence type="ECO:0000256" key="2">
    <source>
        <dbReference type="ARBA" id="ARBA00023002"/>
    </source>
</evidence>
<dbReference type="PANTHER" id="PTHR44196:SF1">
    <property type="entry name" value="DEHYDROGENASE_REDUCTASE SDR FAMILY MEMBER 7B"/>
    <property type="match status" value="1"/>
</dbReference>
<dbReference type="PANTHER" id="PTHR44196">
    <property type="entry name" value="DEHYDROGENASE/REDUCTASE SDR FAMILY MEMBER 7B"/>
    <property type="match status" value="1"/>
</dbReference>
<dbReference type="GO" id="GO:0016020">
    <property type="term" value="C:membrane"/>
    <property type="evidence" value="ECO:0007669"/>
    <property type="project" value="TreeGrafter"/>
</dbReference>
<comment type="caution">
    <text evidence="4">The sequence shown here is derived from an EMBL/GenBank/DDBJ whole genome shotgun (WGS) entry which is preliminary data.</text>
</comment>
<sequence length="242" mass="25872">GRALALRYAAPGVFLALSGRDEDRMEEISRLCREKGADVDVAVLDVNNRGAMEDWIAAIEEDGHQIDLVIANAGISGGTGGVMNGEPVGQARAIFETNVMGVLNTVEPVLPRMTARKAGQVVFISSMAGFRGFPSAPAYSASKGAVRFYGEALRGALADTGVKVNVVCPGFVKTRMTDANDFPMPFLMDAELAADIIVRGIAANKGRIAFPFPVHIMSWFLSILPDCAAQYILKKLPAKQTR</sequence>
<organism evidence="4 5">
    <name type="scientific">Micavibrio aeruginosavorus</name>
    <dbReference type="NCBI Taxonomy" id="349221"/>
    <lineage>
        <taxon>Bacteria</taxon>
        <taxon>Pseudomonadati</taxon>
        <taxon>Bdellovibrionota</taxon>
        <taxon>Bdellovibrionia</taxon>
        <taxon>Bdellovibrionales</taxon>
        <taxon>Pseudobdellovibrionaceae</taxon>
        <taxon>Micavibrio</taxon>
    </lineage>
</organism>
<name>A0A2W4ZL19_9BACT</name>
<dbReference type="SUPFAM" id="SSF51735">
    <property type="entry name" value="NAD(P)-binding Rossmann-fold domains"/>
    <property type="match status" value="1"/>
</dbReference>
<accession>A0A2W4ZL19</accession>
<dbReference type="AlphaFoldDB" id="A0A2W4ZL19"/>
<evidence type="ECO:0000256" key="1">
    <source>
        <dbReference type="ARBA" id="ARBA00006484"/>
    </source>
</evidence>
<evidence type="ECO:0000313" key="4">
    <source>
        <dbReference type="EMBL" id="PZO81402.1"/>
    </source>
</evidence>
<evidence type="ECO:0000256" key="3">
    <source>
        <dbReference type="RuleBase" id="RU000363"/>
    </source>
</evidence>
<dbReference type="InterPro" id="IPR036291">
    <property type="entry name" value="NAD(P)-bd_dom_sf"/>
</dbReference>
<dbReference type="PRINTS" id="PR00080">
    <property type="entry name" value="SDRFAMILY"/>
</dbReference>
<dbReference type="Proteomes" id="UP000249557">
    <property type="component" value="Unassembled WGS sequence"/>
</dbReference>